<proteinExistence type="predicted"/>
<evidence type="ECO:0000313" key="1">
    <source>
        <dbReference type="EMBL" id="CAG8974125.1"/>
    </source>
</evidence>
<sequence length="239" mass="26881">MRSSLVKGEADIRKAMIGCLLIYDFERLHGNQRLALFHVMGAYKMLQGWVENNPDARLQNGAVCRGGTLVIEEGIVLAFIRIHLQALSVLPTRMTDSRLADTLGIKSFPPCLTVWNISHRQFAILSISYVESPSIDAWQPSSDENDESMAEIFLENPSSDYVACISTLCIPYACTPTPPDLEKLYIRNIEDWNRMWEASKYLFETEEPANTPAAQLLHLGLLQSRISLDSTVFTTEVQV</sequence>
<gene>
    <name evidence="1" type="ORF">HYALB_00002761</name>
</gene>
<dbReference type="Proteomes" id="UP000701801">
    <property type="component" value="Unassembled WGS sequence"/>
</dbReference>
<keyword evidence="2" id="KW-1185">Reference proteome</keyword>
<evidence type="ECO:0000313" key="2">
    <source>
        <dbReference type="Proteomes" id="UP000701801"/>
    </source>
</evidence>
<comment type="caution">
    <text evidence="1">The sequence shown here is derived from an EMBL/GenBank/DDBJ whole genome shotgun (WGS) entry which is preliminary data.</text>
</comment>
<reference evidence="1" key="1">
    <citation type="submission" date="2021-07" db="EMBL/GenBank/DDBJ databases">
        <authorList>
            <person name="Durling M."/>
        </authorList>
    </citation>
    <scope>NUCLEOTIDE SEQUENCE</scope>
</reference>
<dbReference type="EMBL" id="CAJVRM010000093">
    <property type="protein sequence ID" value="CAG8974125.1"/>
    <property type="molecule type" value="Genomic_DNA"/>
</dbReference>
<name>A0A9N9LJ72_9HELO</name>
<organism evidence="1 2">
    <name type="scientific">Hymenoscyphus albidus</name>
    <dbReference type="NCBI Taxonomy" id="595503"/>
    <lineage>
        <taxon>Eukaryota</taxon>
        <taxon>Fungi</taxon>
        <taxon>Dikarya</taxon>
        <taxon>Ascomycota</taxon>
        <taxon>Pezizomycotina</taxon>
        <taxon>Leotiomycetes</taxon>
        <taxon>Helotiales</taxon>
        <taxon>Helotiaceae</taxon>
        <taxon>Hymenoscyphus</taxon>
    </lineage>
</organism>
<dbReference type="AlphaFoldDB" id="A0A9N9LJ72"/>
<protein>
    <submittedName>
        <fullName evidence="1">Uncharacterized protein</fullName>
    </submittedName>
</protein>
<accession>A0A9N9LJ72</accession>
<dbReference type="OrthoDB" id="3172332at2759"/>